<reference evidence="2 3" key="1">
    <citation type="journal article" date="2019" name="Environ. Microbiol.">
        <title>At the nexus of three kingdoms: the genome of the mycorrhizal fungus Gigaspora margarita provides insights into plant, endobacterial and fungal interactions.</title>
        <authorList>
            <person name="Venice F."/>
            <person name="Ghignone S."/>
            <person name="Salvioli di Fossalunga A."/>
            <person name="Amselem J."/>
            <person name="Novero M."/>
            <person name="Xianan X."/>
            <person name="Sedzielewska Toro K."/>
            <person name="Morin E."/>
            <person name="Lipzen A."/>
            <person name="Grigoriev I.V."/>
            <person name="Henrissat B."/>
            <person name="Martin F.M."/>
            <person name="Bonfante P."/>
        </authorList>
    </citation>
    <scope>NUCLEOTIDE SEQUENCE [LARGE SCALE GENOMIC DNA]</scope>
    <source>
        <strain evidence="2 3">BEG34</strain>
    </source>
</reference>
<evidence type="ECO:0000256" key="1">
    <source>
        <dbReference type="SAM" id="MobiDB-lite"/>
    </source>
</evidence>
<evidence type="ECO:0000313" key="3">
    <source>
        <dbReference type="Proteomes" id="UP000439903"/>
    </source>
</evidence>
<keyword evidence="3" id="KW-1185">Reference proteome</keyword>
<gene>
    <name evidence="2" type="ORF">F8M41_007514</name>
</gene>
<evidence type="ECO:0000313" key="2">
    <source>
        <dbReference type="EMBL" id="KAF0538746.1"/>
    </source>
</evidence>
<name>A0A8H4AW49_GIGMA</name>
<accession>A0A8H4AW49</accession>
<comment type="caution">
    <text evidence="2">The sequence shown here is derived from an EMBL/GenBank/DDBJ whole genome shotgun (WGS) entry which is preliminary data.</text>
</comment>
<sequence length="123" mass="14485">MQFFEESNQDNFIAKKVKDAFKMLLKMLNFYLTENDNDYGNNNYSNNSNKENINYNDINTNISNNNKKIDDDNERIDNNSNNNTNIEPKQTSSQDSNLILYVVIYIIDDKIKLFNSETKLQHL</sequence>
<proteinExistence type="predicted"/>
<dbReference type="Proteomes" id="UP000439903">
    <property type="component" value="Unassembled WGS sequence"/>
</dbReference>
<organism evidence="2 3">
    <name type="scientific">Gigaspora margarita</name>
    <dbReference type="NCBI Taxonomy" id="4874"/>
    <lineage>
        <taxon>Eukaryota</taxon>
        <taxon>Fungi</taxon>
        <taxon>Fungi incertae sedis</taxon>
        <taxon>Mucoromycota</taxon>
        <taxon>Glomeromycotina</taxon>
        <taxon>Glomeromycetes</taxon>
        <taxon>Diversisporales</taxon>
        <taxon>Gigasporaceae</taxon>
        <taxon>Gigaspora</taxon>
    </lineage>
</organism>
<dbReference type="AlphaFoldDB" id="A0A8H4AW49"/>
<protein>
    <submittedName>
        <fullName evidence="2">Uncharacterized protein</fullName>
    </submittedName>
</protein>
<dbReference type="EMBL" id="WTPW01000177">
    <property type="protein sequence ID" value="KAF0538746.1"/>
    <property type="molecule type" value="Genomic_DNA"/>
</dbReference>
<feature type="region of interest" description="Disordered" evidence="1">
    <location>
        <begin position="64"/>
        <end position="92"/>
    </location>
</feature>